<feature type="domain" description="RUN" evidence="7">
    <location>
        <begin position="711"/>
        <end position="875"/>
    </location>
</feature>
<feature type="domain" description="Rab-GAP TBC" evidence="6">
    <location>
        <begin position="201"/>
        <end position="406"/>
    </location>
</feature>
<evidence type="ECO:0000256" key="1">
    <source>
        <dbReference type="ARBA" id="ARBA00006296"/>
    </source>
</evidence>
<dbReference type="InterPro" id="IPR036028">
    <property type="entry name" value="SH3-like_dom_sf"/>
</dbReference>
<dbReference type="PROSITE" id="PS50826">
    <property type="entry name" value="RUN"/>
    <property type="match status" value="1"/>
</dbReference>
<dbReference type="EMBL" id="JAKROA010000006">
    <property type="protein sequence ID" value="KAL5106425.1"/>
    <property type="molecule type" value="Genomic_DNA"/>
</dbReference>
<dbReference type="InterPro" id="IPR004012">
    <property type="entry name" value="Run_dom"/>
</dbReference>
<name>A0ABR4QA21_9CEST</name>
<evidence type="ECO:0000256" key="3">
    <source>
        <dbReference type="ARBA" id="ARBA00030864"/>
    </source>
</evidence>
<protein>
    <recommendedName>
        <fullName evidence="3">RUN and TBC1 domain-containing protein 3</fullName>
    </recommendedName>
</protein>
<dbReference type="PROSITE" id="PS50086">
    <property type="entry name" value="TBC_RABGAP"/>
    <property type="match status" value="1"/>
</dbReference>
<evidence type="ECO:0000313" key="9">
    <source>
        <dbReference type="Proteomes" id="UP001651158"/>
    </source>
</evidence>
<dbReference type="Pfam" id="PF00566">
    <property type="entry name" value="RabGAP-TBC"/>
    <property type="match status" value="1"/>
</dbReference>
<evidence type="ECO:0000259" key="6">
    <source>
        <dbReference type="PROSITE" id="PS50086"/>
    </source>
</evidence>
<gene>
    <name evidence="8" type="ORF">TcWFU_009254</name>
</gene>
<dbReference type="InterPro" id="IPR050302">
    <property type="entry name" value="Rab_GAP_TBC_domain"/>
</dbReference>
<dbReference type="Gene3D" id="1.10.472.80">
    <property type="entry name" value="Ypt/Rab-GAP domain of gyp1p, domain 3"/>
    <property type="match status" value="1"/>
</dbReference>
<dbReference type="InterPro" id="IPR000195">
    <property type="entry name" value="Rab-GAP-TBC_dom"/>
</dbReference>
<dbReference type="PROSITE" id="PS50002">
    <property type="entry name" value="SH3"/>
    <property type="match status" value="1"/>
</dbReference>
<dbReference type="Proteomes" id="UP001651158">
    <property type="component" value="Unassembled WGS sequence"/>
</dbReference>
<dbReference type="InterPro" id="IPR001452">
    <property type="entry name" value="SH3_domain"/>
</dbReference>
<dbReference type="SUPFAM" id="SSF140741">
    <property type="entry name" value="RUN domain-like"/>
    <property type="match status" value="1"/>
</dbReference>
<evidence type="ECO:0000259" key="7">
    <source>
        <dbReference type="PROSITE" id="PS50826"/>
    </source>
</evidence>
<evidence type="ECO:0000259" key="5">
    <source>
        <dbReference type="PROSITE" id="PS50002"/>
    </source>
</evidence>
<dbReference type="Gene3D" id="2.30.30.40">
    <property type="entry name" value="SH3 Domains"/>
    <property type="match status" value="1"/>
</dbReference>
<feature type="domain" description="SH3" evidence="5">
    <location>
        <begin position="636"/>
        <end position="695"/>
    </location>
</feature>
<evidence type="ECO:0000256" key="2">
    <source>
        <dbReference type="ARBA" id="ARBA00022443"/>
    </source>
</evidence>
<organism evidence="8 9">
    <name type="scientific">Taenia crassiceps</name>
    <dbReference type="NCBI Taxonomy" id="6207"/>
    <lineage>
        <taxon>Eukaryota</taxon>
        <taxon>Metazoa</taxon>
        <taxon>Spiralia</taxon>
        <taxon>Lophotrochozoa</taxon>
        <taxon>Platyhelminthes</taxon>
        <taxon>Cestoda</taxon>
        <taxon>Eucestoda</taxon>
        <taxon>Cyclophyllidea</taxon>
        <taxon>Taeniidae</taxon>
        <taxon>Taenia</taxon>
    </lineage>
</organism>
<dbReference type="Pfam" id="PF07653">
    <property type="entry name" value="SH3_2"/>
    <property type="match status" value="1"/>
</dbReference>
<dbReference type="InterPro" id="IPR037213">
    <property type="entry name" value="Run_dom_sf"/>
</dbReference>
<dbReference type="SUPFAM" id="SSF47923">
    <property type="entry name" value="Ypt/Rab-GAP domain of gyp1p"/>
    <property type="match status" value="2"/>
</dbReference>
<dbReference type="SMART" id="SM00164">
    <property type="entry name" value="TBC"/>
    <property type="match status" value="1"/>
</dbReference>
<proteinExistence type="inferred from homology"/>
<comment type="caution">
    <text evidence="8">The sequence shown here is derived from an EMBL/GenBank/DDBJ whole genome shotgun (WGS) entry which is preliminary data.</text>
</comment>
<dbReference type="Pfam" id="PF02759">
    <property type="entry name" value="RUN"/>
    <property type="match status" value="1"/>
</dbReference>
<sequence>MLLVTVINVPGHLRGRALFGAGVLATVTMETLELCDEGIHEPDDNQEWDLPIPFSAVTQTIRPLDDNLKHGISLSEDETANGVDEGLTRGVKKSITIDEFGFKIDLDKERLPQPLAESVENRRIWITCLEFSYTDRLNDSNEVGEECGSEDSLWSRLLPRLSTSPRLTELIRGLEDPRNSGDQIKWSGVPNQDFKLSPHNGIPHSIRAQIWPRLTRAYEQQQASNNGGSSGSGGKKVPLSYAEVIRYSSSVSPKIFRQIEKDLLRTMPNNVCFSSISSIGIPRLRRLLTAIAWLYTDIGYCQGLGVIAANLLLLLEEETAFWMMCAIIDEVLPSSYFSADSLLGVQADQRVLCQLISVFLPRIDAILQQHDVDLPLITLGWFLTLFSGVLPMQLMLRVWDLLFYEGSTVLFRISLAILKIKEAALLSATNTASFFNEISNAPGSIKDVDELITIAYSFEEEYLDPTYIDGLRRHHLSQLIVEMSSQDMENGHTRPLPKQFLSKRELDQPRYGGPLGLFCGVFGGRARAFRPQEEMEDVLMERGVREVIQEAPPMLIADERTRTDYYRQFHDLNRADPKVKNIRQTELLVNLRQAILAIVRHFHNNDPSHEKVSVQPDYSLASHGRDLATYVQMAVVQSRRAKALEDFARQEKDELGFLRHDIITVIDMHDEHCWLGEMNGLRGWFPAKLVELLDERSKRYSPAGDDSVYPAVGNLIRCGLCSTLCAIFEYGLKKTGGLTDQISSPWKFIEEVATWEAERDSSSIHSRLVLCRTFRLDEVGKVLSPEELLYRSIQNINASHSSPGTSDDAKFRTLVSIGLNELVLHLWLEILCSCDEIVTKWYHPWSFLRSPGWVQIKCELRVLSQFAFHLNPLEEVSEKVCRKRDRSDSAGGTEVRRLFRAAKMPLRLLSRLSLGGLKPLRDYQSLEQDIGAFRYNFESTGDMLVKYHLFSWEL</sequence>
<evidence type="ECO:0000256" key="4">
    <source>
        <dbReference type="PROSITE-ProRule" id="PRU00192"/>
    </source>
</evidence>
<reference evidence="8 9" key="1">
    <citation type="journal article" date="2022" name="Front. Cell. Infect. Microbiol.">
        <title>The Genomes of Two Strains of Taenia crassiceps the Animal Model for the Study of Human Cysticercosis.</title>
        <authorList>
            <person name="Bobes R.J."/>
            <person name="Estrada K."/>
            <person name="Rios-Valencia D.G."/>
            <person name="Calderon-Gallegos A."/>
            <person name="de la Torre P."/>
            <person name="Carrero J.C."/>
            <person name="Sanchez-Flores A."/>
            <person name="Laclette J.P."/>
        </authorList>
    </citation>
    <scope>NUCLEOTIDE SEQUENCE [LARGE SCALE GENOMIC DNA]</scope>
    <source>
        <strain evidence="8">WFUcys</strain>
    </source>
</reference>
<dbReference type="SMART" id="SM00593">
    <property type="entry name" value="RUN"/>
    <property type="match status" value="1"/>
</dbReference>
<dbReference type="Gene3D" id="1.10.8.270">
    <property type="entry name" value="putative rabgap domain of human tbc1 domain family member 14 like domains"/>
    <property type="match status" value="1"/>
</dbReference>
<dbReference type="Gene3D" id="1.20.58.900">
    <property type="match status" value="1"/>
</dbReference>
<evidence type="ECO:0000313" key="8">
    <source>
        <dbReference type="EMBL" id="KAL5106425.1"/>
    </source>
</evidence>
<accession>A0ABR4QA21</accession>
<dbReference type="SUPFAM" id="SSF50044">
    <property type="entry name" value="SH3-domain"/>
    <property type="match status" value="1"/>
</dbReference>
<keyword evidence="9" id="KW-1185">Reference proteome</keyword>
<comment type="similarity">
    <text evidence="1">Belongs to the small G protein signaling modulator family.</text>
</comment>
<dbReference type="SMART" id="SM00326">
    <property type="entry name" value="SH3"/>
    <property type="match status" value="1"/>
</dbReference>
<keyword evidence="2 4" id="KW-0728">SH3 domain</keyword>
<dbReference type="PANTHER" id="PTHR47219:SF13">
    <property type="entry name" value="RUN AND TBC1 DOMAIN-CONTAINING PROTEIN 3"/>
    <property type="match status" value="1"/>
</dbReference>
<dbReference type="PANTHER" id="PTHR47219">
    <property type="entry name" value="RAB GTPASE-ACTIVATING PROTEIN 1-LIKE"/>
    <property type="match status" value="1"/>
</dbReference>
<dbReference type="InterPro" id="IPR035969">
    <property type="entry name" value="Rab-GAP_TBC_sf"/>
</dbReference>